<feature type="compositionally biased region" description="Basic and acidic residues" evidence="1">
    <location>
        <begin position="554"/>
        <end position="573"/>
    </location>
</feature>
<feature type="compositionally biased region" description="Polar residues" evidence="1">
    <location>
        <begin position="359"/>
        <end position="378"/>
    </location>
</feature>
<dbReference type="InParanoid" id="A0A078B3K6"/>
<gene>
    <name evidence="2" type="primary">Contig11828.g12645</name>
    <name evidence="2" type="ORF">STYLEM_18162</name>
</gene>
<dbReference type="AlphaFoldDB" id="A0A078B3K6"/>
<feature type="region of interest" description="Disordered" evidence="1">
    <location>
        <begin position="321"/>
        <end position="475"/>
    </location>
</feature>
<dbReference type="Proteomes" id="UP000039865">
    <property type="component" value="Unassembled WGS sequence"/>
</dbReference>
<name>A0A078B3K6_STYLE</name>
<evidence type="ECO:0000313" key="3">
    <source>
        <dbReference type="Proteomes" id="UP000039865"/>
    </source>
</evidence>
<feature type="region of interest" description="Disordered" evidence="1">
    <location>
        <begin position="492"/>
        <end position="688"/>
    </location>
</feature>
<feature type="compositionally biased region" description="Basic and acidic residues" evidence="1">
    <location>
        <begin position="618"/>
        <end position="629"/>
    </location>
</feature>
<keyword evidence="3" id="KW-1185">Reference proteome</keyword>
<reference evidence="2 3" key="1">
    <citation type="submission" date="2014-06" db="EMBL/GenBank/DDBJ databases">
        <authorList>
            <person name="Swart Estienne"/>
        </authorList>
    </citation>
    <scope>NUCLEOTIDE SEQUENCE [LARGE SCALE GENOMIC DNA]</scope>
    <source>
        <strain evidence="2 3">130c</strain>
    </source>
</reference>
<dbReference type="Gene3D" id="3.30.40.10">
    <property type="entry name" value="Zinc/RING finger domain, C3HC4 (zinc finger)"/>
    <property type="match status" value="1"/>
</dbReference>
<feature type="compositionally biased region" description="Basic and acidic residues" evidence="1">
    <location>
        <begin position="492"/>
        <end position="506"/>
    </location>
</feature>
<evidence type="ECO:0000256" key="1">
    <source>
        <dbReference type="SAM" id="MobiDB-lite"/>
    </source>
</evidence>
<feature type="compositionally biased region" description="Basic and acidic residues" evidence="1">
    <location>
        <begin position="524"/>
        <end position="534"/>
    </location>
</feature>
<feature type="compositionally biased region" description="Low complexity" evidence="1">
    <location>
        <begin position="460"/>
        <end position="475"/>
    </location>
</feature>
<feature type="compositionally biased region" description="Low complexity" evidence="1">
    <location>
        <begin position="630"/>
        <end position="642"/>
    </location>
</feature>
<evidence type="ECO:0000313" key="2">
    <source>
        <dbReference type="EMBL" id="CDW89034.1"/>
    </source>
</evidence>
<organism evidence="2 3">
    <name type="scientific">Stylonychia lemnae</name>
    <name type="common">Ciliate</name>
    <dbReference type="NCBI Taxonomy" id="5949"/>
    <lineage>
        <taxon>Eukaryota</taxon>
        <taxon>Sar</taxon>
        <taxon>Alveolata</taxon>
        <taxon>Ciliophora</taxon>
        <taxon>Intramacronucleata</taxon>
        <taxon>Spirotrichea</taxon>
        <taxon>Stichotrichia</taxon>
        <taxon>Sporadotrichida</taxon>
        <taxon>Oxytrichidae</taxon>
        <taxon>Stylonychinae</taxon>
        <taxon>Stylonychia</taxon>
    </lineage>
</organism>
<proteinExistence type="predicted"/>
<feature type="compositionally biased region" description="Low complexity" evidence="1">
    <location>
        <begin position="334"/>
        <end position="349"/>
    </location>
</feature>
<dbReference type="InterPro" id="IPR013083">
    <property type="entry name" value="Znf_RING/FYVE/PHD"/>
</dbReference>
<protein>
    <recommendedName>
        <fullName evidence="4">RING-type domain-containing protein</fullName>
    </recommendedName>
</protein>
<feature type="compositionally biased region" description="Basic and acidic residues" evidence="1">
    <location>
        <begin position="412"/>
        <end position="422"/>
    </location>
</feature>
<feature type="compositionally biased region" description="Polar residues" evidence="1">
    <location>
        <begin position="442"/>
        <end position="451"/>
    </location>
</feature>
<sequence>MKSIKDLLQDYDKDFTPFLCPKCYASYCPDNNMPVGLACCSRSICQNCVSKINLQMDQCPQCHQQIGKVNNNNFQLIDGLQKLVDQNKPPREIIYKKLFSIGFIPNTLNVEYFNYLYFDQRPFQADIKQMQMNKDHDSMLDEQILTVELSQPYYFTRAYLSLKDNLVTDGTSRFVIKNPRDHLISARQEFREIMQARFSFVFVQHGYPLETNYVIIDGLSELVTENDIKKANQEKYPMIQNAKITKYKTNQSQILCHMILDFKDDSLTADEFGVQISSYGLFLDQLNTQGSHIFVRRQIHPYYRSLFQVSRNIEQKYPQQPRFQDNNHYQHRSNNNQNDRQFNDNNFNRENGRGRGNKYPNNYDRNMHQNTHPVYGQNNHEDQEDNQGSYQMRGRGQGRGGYVNQREGGNQRNDENQYERRARGGRGGRASQESDRYRPRSRQSSINQENDMQQERFSDNQGNNEQQPEVQNNQPEVQNNQLFNNEEEAKSYEIQEPARNKVDKDGFIQVQERPKLFGRGQRGQMREDDQEQKGYRGNRGGMYNRGGYNQNERPQYRQSEDRFNENGNEDRPYSRGQRGQRGGAYDRGERGRGNGRGRGRAREEYQNNNYQSNNLFQEDEKQVEEKGEINNEGQGFNQNQNEFRNERETEQRNYEQDGNRGRSRSRGIEQPAARGDNGRARMFGRSKR</sequence>
<feature type="compositionally biased region" description="Basic and acidic residues" evidence="1">
    <location>
        <begin position="643"/>
        <end position="660"/>
    </location>
</feature>
<evidence type="ECO:0008006" key="4">
    <source>
        <dbReference type="Google" id="ProtNLM"/>
    </source>
</evidence>
<accession>A0A078B3K6</accession>
<dbReference type="EMBL" id="CCKQ01017161">
    <property type="protein sequence ID" value="CDW89034.1"/>
    <property type="molecule type" value="Genomic_DNA"/>
</dbReference>
<dbReference type="OMA" id="MNILEWI"/>